<proteinExistence type="predicted"/>
<reference evidence="1" key="1">
    <citation type="submission" date="2018-06" db="EMBL/GenBank/DDBJ databases">
        <authorList>
            <person name="Zhirakovskaya E."/>
        </authorList>
    </citation>
    <scope>NUCLEOTIDE SEQUENCE</scope>
</reference>
<accession>A0A3B1C139</accession>
<evidence type="ECO:0000313" key="1">
    <source>
        <dbReference type="EMBL" id="VAX23919.1"/>
    </source>
</evidence>
<organism evidence="1">
    <name type="scientific">hydrothermal vent metagenome</name>
    <dbReference type="NCBI Taxonomy" id="652676"/>
    <lineage>
        <taxon>unclassified sequences</taxon>
        <taxon>metagenomes</taxon>
        <taxon>ecological metagenomes</taxon>
    </lineage>
</organism>
<dbReference type="AlphaFoldDB" id="A0A3B1C139"/>
<dbReference type="EMBL" id="UOGE01000091">
    <property type="protein sequence ID" value="VAX23919.1"/>
    <property type="molecule type" value="Genomic_DNA"/>
</dbReference>
<evidence type="ECO:0008006" key="2">
    <source>
        <dbReference type="Google" id="ProtNLM"/>
    </source>
</evidence>
<protein>
    <recommendedName>
        <fullName evidence="2">Deoxyhypusine synthase</fullName>
    </recommendedName>
</protein>
<sequence>MTKPEPPFEPADFSKIRTYSIRQRKSLVTIDMFASINDYKKSGKLGDLFPDILKAKDLRAVVTAIRRARSEGKPVIVGMGAHVIKVGLAPIIIDMMTRGFIDVIAMNGAGGVHDMEIAFHGATSEDVSAEIQEGRFGMVEETAAHFNGAIKKYNEPGRGLGERLGRYIVENKMPGANVSILAMAYELGKVVTIHSAIGTDIVHMHPGMDGGLTGEATLNDFKLFTGAVSRLTGGGVYMNIGSAVLLPEVFIKALSAARNLGSDVSGFTTVNMDMIQGYRPTVNVVNRPIKGEGEGISLTGSHEIMIPLLYHLLLNEGEDTA</sequence>
<gene>
    <name evidence="1" type="ORF">MNBD_NITROSPINAE02-729</name>
</gene>
<dbReference type="Gene3D" id="3.40.50.10690">
    <property type="entry name" value="putative lor/sdh protein like domains"/>
    <property type="match status" value="1"/>
</dbReference>
<name>A0A3B1C139_9ZZZZ</name>